<dbReference type="EMBL" id="CAJNOH010005988">
    <property type="protein sequence ID" value="CAF1416763.1"/>
    <property type="molecule type" value="Genomic_DNA"/>
</dbReference>
<evidence type="ECO:0000313" key="6">
    <source>
        <dbReference type="EMBL" id="CAF4103855.1"/>
    </source>
</evidence>
<protein>
    <submittedName>
        <fullName evidence="3">Uncharacterized protein</fullName>
    </submittedName>
</protein>
<dbReference type="Proteomes" id="UP000663870">
    <property type="component" value="Unassembled WGS sequence"/>
</dbReference>
<dbReference type="Proteomes" id="UP000663854">
    <property type="component" value="Unassembled WGS sequence"/>
</dbReference>
<dbReference type="Proteomes" id="UP000663836">
    <property type="component" value="Unassembled WGS sequence"/>
</dbReference>
<evidence type="ECO:0000313" key="8">
    <source>
        <dbReference type="Proteomes" id="UP000663870"/>
    </source>
</evidence>
<reference evidence="3" key="1">
    <citation type="submission" date="2021-02" db="EMBL/GenBank/DDBJ databases">
        <authorList>
            <person name="Nowell W R."/>
        </authorList>
    </citation>
    <scope>NUCLEOTIDE SEQUENCE</scope>
</reference>
<keyword evidence="2" id="KW-1133">Transmembrane helix</keyword>
<dbReference type="Gene3D" id="1.25.40.10">
    <property type="entry name" value="Tetratricopeptide repeat domain"/>
    <property type="match status" value="1"/>
</dbReference>
<evidence type="ECO:0000256" key="1">
    <source>
        <dbReference type="PROSITE-ProRule" id="PRU00339"/>
    </source>
</evidence>
<dbReference type="SUPFAM" id="SSF48452">
    <property type="entry name" value="TPR-like"/>
    <property type="match status" value="1"/>
</dbReference>
<evidence type="ECO:0000256" key="2">
    <source>
        <dbReference type="SAM" id="Phobius"/>
    </source>
</evidence>
<dbReference type="PROSITE" id="PS50005">
    <property type="entry name" value="TPR"/>
    <property type="match status" value="2"/>
</dbReference>
<evidence type="ECO:0000313" key="7">
    <source>
        <dbReference type="Proteomes" id="UP000663864"/>
    </source>
</evidence>
<dbReference type="EMBL" id="CAJNOL010007521">
    <property type="protein sequence ID" value="CAF1629038.1"/>
    <property type="molecule type" value="Genomic_DNA"/>
</dbReference>
<name>A0A815L3T3_9BILA</name>
<dbReference type="PANTHER" id="PTHR10098">
    <property type="entry name" value="RAPSYN-RELATED"/>
    <property type="match status" value="1"/>
</dbReference>
<dbReference type="AlphaFoldDB" id="A0A815L3T3"/>
<dbReference type="EMBL" id="CAJOBD010008103">
    <property type="protein sequence ID" value="CAF4103855.1"/>
    <property type="molecule type" value="Genomic_DNA"/>
</dbReference>
<comment type="caution">
    <text evidence="3">The sequence shown here is derived from an EMBL/GenBank/DDBJ whole genome shotgun (WGS) entry which is preliminary data.</text>
</comment>
<accession>A0A815L3T3</accession>
<feature type="repeat" description="TPR" evidence="1">
    <location>
        <begin position="33"/>
        <end position="66"/>
    </location>
</feature>
<keyword evidence="8" id="KW-1185">Reference proteome</keyword>
<evidence type="ECO:0000313" key="3">
    <source>
        <dbReference type="EMBL" id="CAF1398191.1"/>
    </source>
</evidence>
<organism evidence="3 7">
    <name type="scientific">Rotaria sordida</name>
    <dbReference type="NCBI Taxonomy" id="392033"/>
    <lineage>
        <taxon>Eukaryota</taxon>
        <taxon>Metazoa</taxon>
        <taxon>Spiralia</taxon>
        <taxon>Gnathifera</taxon>
        <taxon>Rotifera</taxon>
        <taxon>Eurotatoria</taxon>
        <taxon>Bdelloidea</taxon>
        <taxon>Philodinida</taxon>
        <taxon>Philodinidae</taxon>
        <taxon>Rotaria</taxon>
    </lineage>
</organism>
<sequence length="102" mass="11879">MGLIYEKDGDYDKALHYYEQALNVKSASKSEIVTVHNNLGFLYYRRGNCKKAREHHKKAFELVDESHPNWIQNKAFEDTEPFFLCLFFLLSSSTLVVLSICI</sequence>
<dbReference type="EMBL" id="CAJNOT010003738">
    <property type="protein sequence ID" value="CAF1398191.1"/>
    <property type="molecule type" value="Genomic_DNA"/>
</dbReference>
<proteinExistence type="predicted"/>
<gene>
    <name evidence="6" type="ORF">JBS370_LOCUS31855</name>
    <name evidence="5" type="ORF">JXQ802_LOCUS51547</name>
    <name evidence="4" type="ORF">PYM288_LOCUS35306</name>
    <name evidence="3" type="ORF">ZHD862_LOCUS32985</name>
</gene>
<dbReference type="Proteomes" id="UP000663864">
    <property type="component" value="Unassembled WGS sequence"/>
</dbReference>
<dbReference type="PANTHER" id="PTHR10098:SF108">
    <property type="entry name" value="TETRATRICOPEPTIDE REPEAT PROTEIN 28"/>
    <property type="match status" value="1"/>
</dbReference>
<keyword evidence="2" id="KW-0812">Transmembrane</keyword>
<dbReference type="SMART" id="SM00028">
    <property type="entry name" value="TPR"/>
    <property type="match status" value="2"/>
</dbReference>
<dbReference type="InterPro" id="IPR019734">
    <property type="entry name" value="TPR_rpt"/>
</dbReference>
<keyword evidence="1" id="KW-0802">TPR repeat</keyword>
<evidence type="ECO:0000313" key="5">
    <source>
        <dbReference type="EMBL" id="CAF1629038.1"/>
    </source>
</evidence>
<evidence type="ECO:0000313" key="4">
    <source>
        <dbReference type="EMBL" id="CAF1416763.1"/>
    </source>
</evidence>
<keyword evidence="2" id="KW-0472">Membrane</keyword>
<dbReference type="Pfam" id="PF13424">
    <property type="entry name" value="TPR_12"/>
    <property type="match status" value="1"/>
</dbReference>
<dbReference type="InterPro" id="IPR011990">
    <property type="entry name" value="TPR-like_helical_dom_sf"/>
</dbReference>
<dbReference type="PROSITE" id="PS50293">
    <property type="entry name" value="TPR_REGION"/>
    <property type="match status" value="1"/>
</dbReference>
<feature type="transmembrane region" description="Helical" evidence="2">
    <location>
        <begin position="81"/>
        <end position="101"/>
    </location>
</feature>
<feature type="repeat" description="TPR" evidence="1">
    <location>
        <begin position="1"/>
        <end position="28"/>
    </location>
</feature>